<dbReference type="PROSITE" id="PS50055">
    <property type="entry name" value="TYR_PHOSPHATASE_PTP"/>
    <property type="match status" value="1"/>
</dbReference>
<proteinExistence type="predicted"/>
<dbReference type="InterPro" id="IPR029021">
    <property type="entry name" value="Prot-tyrosine_phosphatase-like"/>
</dbReference>
<feature type="domain" description="Tyrosine-protein phosphatase" evidence="1">
    <location>
        <begin position="146"/>
        <end position="403"/>
    </location>
</feature>
<reference evidence="3 4" key="1">
    <citation type="submission" date="2022-11" db="EMBL/GenBank/DDBJ databases">
        <title>Spartinivicinus poritis sp. nov., isolated from scleractinian coral Porites lutea.</title>
        <authorList>
            <person name="Zhang G."/>
            <person name="Cai L."/>
            <person name="Wei Q."/>
        </authorList>
    </citation>
    <scope>NUCLEOTIDE SEQUENCE [LARGE SCALE GENOMIC DNA]</scope>
    <source>
        <strain evidence="3 4">A2-2</strain>
    </source>
</reference>
<gene>
    <name evidence="3" type="ORF">ORQ98_19025</name>
</gene>
<comment type="caution">
    <text evidence="3">The sequence shown here is derived from an EMBL/GenBank/DDBJ whole genome shotgun (WGS) entry which is preliminary data.</text>
</comment>
<dbReference type="EMBL" id="JAPMOU010000027">
    <property type="protein sequence ID" value="MDE1464052.1"/>
    <property type="molecule type" value="Genomic_DNA"/>
</dbReference>
<organism evidence="3 4">
    <name type="scientific">Spartinivicinus poritis</name>
    <dbReference type="NCBI Taxonomy" id="2994640"/>
    <lineage>
        <taxon>Bacteria</taxon>
        <taxon>Pseudomonadati</taxon>
        <taxon>Pseudomonadota</taxon>
        <taxon>Gammaproteobacteria</taxon>
        <taxon>Oceanospirillales</taxon>
        <taxon>Zooshikellaceae</taxon>
        <taxon>Spartinivicinus</taxon>
    </lineage>
</organism>
<dbReference type="Proteomes" id="UP001528823">
    <property type="component" value="Unassembled WGS sequence"/>
</dbReference>
<dbReference type="InterPro" id="IPR000242">
    <property type="entry name" value="PTP_cat"/>
</dbReference>
<dbReference type="PRINTS" id="PR00700">
    <property type="entry name" value="PRTYPHPHTASE"/>
</dbReference>
<dbReference type="PROSITE" id="PS50056">
    <property type="entry name" value="TYR_PHOSPHATASE_2"/>
    <property type="match status" value="1"/>
</dbReference>
<keyword evidence="4" id="KW-1185">Reference proteome</keyword>
<dbReference type="InterPro" id="IPR050348">
    <property type="entry name" value="Protein-Tyr_Phosphatase"/>
</dbReference>
<dbReference type="PROSITE" id="PS00383">
    <property type="entry name" value="TYR_PHOSPHATASE_1"/>
    <property type="match status" value="1"/>
</dbReference>
<dbReference type="SUPFAM" id="SSF52799">
    <property type="entry name" value="(Phosphotyrosine protein) phosphatases II"/>
    <property type="match status" value="1"/>
</dbReference>
<dbReference type="InterPro" id="IPR016130">
    <property type="entry name" value="Tyr_Pase_AS"/>
</dbReference>
<feature type="domain" description="Tyrosine specific protein phosphatases" evidence="2">
    <location>
        <begin position="315"/>
        <end position="411"/>
    </location>
</feature>
<dbReference type="InterPro" id="IPR000387">
    <property type="entry name" value="Tyr_Pase_dom"/>
</dbReference>
<evidence type="ECO:0000313" key="4">
    <source>
        <dbReference type="Proteomes" id="UP001528823"/>
    </source>
</evidence>
<dbReference type="PANTHER" id="PTHR19134">
    <property type="entry name" value="RECEPTOR-TYPE TYROSINE-PROTEIN PHOSPHATASE"/>
    <property type="match status" value="1"/>
</dbReference>
<dbReference type="CDD" id="cd00047">
    <property type="entry name" value="PTPc"/>
    <property type="match status" value="1"/>
</dbReference>
<evidence type="ECO:0000259" key="1">
    <source>
        <dbReference type="PROSITE" id="PS50055"/>
    </source>
</evidence>
<dbReference type="PANTHER" id="PTHR19134:SF553">
    <property type="entry name" value="TYROSINE-PROTEIN PHOSPHATASE 10D-RELATED"/>
    <property type="match status" value="1"/>
</dbReference>
<dbReference type="Gene3D" id="3.90.190.10">
    <property type="entry name" value="Protein tyrosine phosphatase superfamily"/>
    <property type="match status" value="1"/>
</dbReference>
<evidence type="ECO:0000313" key="3">
    <source>
        <dbReference type="EMBL" id="MDE1464052.1"/>
    </source>
</evidence>
<dbReference type="Pfam" id="PF00102">
    <property type="entry name" value="Y_phosphatase"/>
    <property type="match status" value="1"/>
</dbReference>
<evidence type="ECO:0000259" key="2">
    <source>
        <dbReference type="PROSITE" id="PS50056"/>
    </source>
</evidence>
<dbReference type="SMART" id="SM00404">
    <property type="entry name" value="PTPc_motif"/>
    <property type="match status" value="1"/>
</dbReference>
<sequence length="414" mass="45668">MTIASNSHLTLNQIATQLEQPGAKLRVNNGDFYVKQSSKYGQLVAYFSEKGLDFLPSVKKHQQNNKATVELFKQVAAGYGVNVADSGKKTLSASTVNFVLDNRKHNFGTIAGTIADRYGAQVSSDVSFGVFRGVFYDSNKEAIGARFGDILPPKHSQVHLSNGLAVHANKISIKDDIASFIPNKGETFAMQAPTKQTRSTIDTQANVWKMIAEQKIGVVVDLTNAVDEKKRAIPQYRPVENNEPKPFGQTVVTKIKLGDSSRGPLYDQKLADGDITKTKYSVAKRNEQAGRADQVRAIKFHKWPDHGVIKLEQLSRLVEVISDAREKSTSGNVLVHCTAGVGRTGTVITAEKLYQLNKTDKLNLANYKETVDNLIADGRVSRGKAYVQTEEQYKLLQEYAASLVQAESDYVYYS</sequence>
<dbReference type="InterPro" id="IPR003595">
    <property type="entry name" value="Tyr_Pase_cat"/>
</dbReference>
<dbReference type="RefSeq" id="WP_274690382.1">
    <property type="nucleotide sequence ID" value="NZ_JAPMOU010000027.1"/>
</dbReference>
<protein>
    <submittedName>
        <fullName evidence="3">Protein-tyrosine phosphatase family protein</fullName>
    </submittedName>
</protein>
<accession>A0ABT5UEW7</accession>
<dbReference type="SMART" id="SM00194">
    <property type="entry name" value="PTPc"/>
    <property type="match status" value="1"/>
</dbReference>
<name>A0ABT5UEW7_9GAMM</name>